<dbReference type="EMBL" id="PTRA01000001">
    <property type="protein sequence ID" value="PQA59715.1"/>
    <property type="molecule type" value="Genomic_DNA"/>
</dbReference>
<accession>A0A2S7IPS7</accession>
<gene>
    <name evidence="2" type="ORF">C5O19_08805</name>
</gene>
<proteinExistence type="predicted"/>
<organism evidence="2 3">
    <name type="scientific">Siphonobacter curvatus</name>
    <dbReference type="NCBI Taxonomy" id="2094562"/>
    <lineage>
        <taxon>Bacteria</taxon>
        <taxon>Pseudomonadati</taxon>
        <taxon>Bacteroidota</taxon>
        <taxon>Cytophagia</taxon>
        <taxon>Cytophagales</taxon>
        <taxon>Cytophagaceae</taxon>
        <taxon>Siphonobacter</taxon>
    </lineage>
</organism>
<dbReference type="Gene3D" id="2.60.120.40">
    <property type="match status" value="1"/>
</dbReference>
<keyword evidence="1" id="KW-0732">Signal</keyword>
<feature type="signal peptide" evidence="1">
    <location>
        <begin position="1"/>
        <end position="18"/>
    </location>
</feature>
<evidence type="ECO:0000313" key="2">
    <source>
        <dbReference type="EMBL" id="PQA59715.1"/>
    </source>
</evidence>
<dbReference type="Proteomes" id="UP000239590">
    <property type="component" value="Unassembled WGS sequence"/>
</dbReference>
<evidence type="ECO:0000313" key="3">
    <source>
        <dbReference type="Proteomes" id="UP000239590"/>
    </source>
</evidence>
<reference evidence="3" key="1">
    <citation type="submission" date="2018-02" db="EMBL/GenBank/DDBJ databases">
        <title>Genome sequencing of Solimonas sp. HR-BB.</title>
        <authorList>
            <person name="Lee Y."/>
            <person name="Jeon C.O."/>
        </authorList>
    </citation>
    <scope>NUCLEOTIDE SEQUENCE [LARGE SCALE GENOMIC DNA]</scope>
    <source>
        <strain evidence="3">HR-U</strain>
    </source>
</reference>
<dbReference type="AlphaFoldDB" id="A0A2S7IPS7"/>
<protein>
    <submittedName>
        <fullName evidence="2">Uncharacterized protein</fullName>
    </submittedName>
</protein>
<evidence type="ECO:0000256" key="1">
    <source>
        <dbReference type="SAM" id="SignalP"/>
    </source>
</evidence>
<feature type="chain" id="PRO_5015753643" evidence="1">
    <location>
        <begin position="19"/>
        <end position="236"/>
    </location>
</feature>
<dbReference type="RefSeq" id="WP_104711421.1">
    <property type="nucleotide sequence ID" value="NZ_PTRA01000001.1"/>
</dbReference>
<sequence length="236" mass="26147">MKIFTALAFSLIATTAFSQIGIGTQTPHPSAQLEVNSTNKGILIPRVTQANRPGSPGQPEAVNGLMIYQTDVDPGFYTFNGSAWDKMVSKSEIPSSTYFYGVNGYTRYFVLEPIVPKMMNFPAINSSDDFEINEDKTIFTVKKAGNYLVSFFISAKPESLENRYGYQAALFVDPYPSSQAYVRSSDLDYKVQSTSIIRLKEGDKVGLHVAQYNQQTITLQLDDFAQGASLTLVRLN</sequence>
<dbReference type="InterPro" id="IPR008983">
    <property type="entry name" value="Tumour_necrosis_fac-like_dom"/>
</dbReference>
<keyword evidence="3" id="KW-1185">Reference proteome</keyword>
<comment type="caution">
    <text evidence="2">The sequence shown here is derived from an EMBL/GenBank/DDBJ whole genome shotgun (WGS) entry which is preliminary data.</text>
</comment>
<dbReference type="OrthoDB" id="946948at2"/>
<name>A0A2S7IPS7_9BACT</name>